<evidence type="ECO:0000256" key="3">
    <source>
        <dbReference type="ARBA" id="ARBA00022691"/>
    </source>
</evidence>
<dbReference type="SUPFAM" id="SSF53335">
    <property type="entry name" value="S-adenosyl-L-methionine-dependent methyltransferases"/>
    <property type="match status" value="1"/>
</dbReference>
<keyword evidence="1" id="KW-0489">Methyltransferase</keyword>
<evidence type="ECO:0000259" key="4">
    <source>
        <dbReference type="Pfam" id="PF10672"/>
    </source>
</evidence>
<dbReference type="Pfam" id="PF10672">
    <property type="entry name" value="Methyltrans_SAM"/>
    <property type="match status" value="1"/>
</dbReference>
<dbReference type="Gene3D" id="3.30.750.80">
    <property type="entry name" value="RNA methyltransferase domain (HRMD) like"/>
    <property type="match status" value="1"/>
</dbReference>
<proteinExistence type="predicted"/>
<name>A0A2K9NQK0_BACTC</name>
<dbReference type="KEGG" id="bsto:C0V70_06745"/>
<reference evidence="5 6" key="1">
    <citation type="submission" date="2018-01" db="EMBL/GenBank/DDBJ databases">
        <title>Complete genome sequence of Bacteriovorax stolpii DSM12778.</title>
        <authorList>
            <person name="Tang B."/>
            <person name="Chang J."/>
        </authorList>
    </citation>
    <scope>NUCLEOTIDE SEQUENCE [LARGE SCALE GENOMIC DNA]</scope>
    <source>
        <strain evidence="5 6">DSM 12778</strain>
    </source>
</reference>
<dbReference type="Gene3D" id="3.40.50.150">
    <property type="entry name" value="Vaccinia Virus protein VP39"/>
    <property type="match status" value="1"/>
</dbReference>
<evidence type="ECO:0000256" key="2">
    <source>
        <dbReference type="ARBA" id="ARBA00022679"/>
    </source>
</evidence>
<dbReference type="PANTHER" id="PTHR42873:SF1">
    <property type="entry name" value="S-ADENOSYLMETHIONINE-DEPENDENT METHYLTRANSFERASE DOMAIN-CONTAINING PROTEIN"/>
    <property type="match status" value="1"/>
</dbReference>
<keyword evidence="2" id="KW-0808">Transferase</keyword>
<dbReference type="RefSeq" id="WP_102243103.1">
    <property type="nucleotide sequence ID" value="NZ_CP025704.1"/>
</dbReference>
<keyword evidence="6" id="KW-1185">Reference proteome</keyword>
<accession>A0A2K9NQK0</accession>
<sequence>MNKPIPKVNLHPASCKYLKLGHPWITEDTYTKRFPKEAFFLIGVDEKNRQDVALLINDPLHKTVKARLWSLNKAEWTLDFKDVLKSRMKAAIDKRRALMKERENIFLINGESDELPGLLIQLLKDEVMIQYYALFWKDKEDLVLENLKENLPHLQEIWVQERNFDQAKSIRSINGKDSSEFTLTEFGLNYRIKINQHYDFGIYSDMSAIRKNMRPYLEGQKSLLNLFSYTGAFSVYCMGMGFDKVTSVDLSSKYLAWLDENIALNPSLNSSHHTSLCMPSERAMDKLISEGAKYEVIVCDPPSASSDGNKVSNAIKSYETLLPQMLELLDTEKGKIFAFLNTHAISWNKFEEKLKAIVDSSKFKNQVVIGKRFKLNEDCLPLKGFHEGDYLKGFLIEFKRK</sequence>
<evidence type="ECO:0000313" key="5">
    <source>
        <dbReference type="EMBL" id="AUN97810.1"/>
    </source>
</evidence>
<dbReference type="Proteomes" id="UP000235584">
    <property type="component" value="Chromosome"/>
</dbReference>
<organism evidence="5 6">
    <name type="scientific">Bacteriovorax stolpii</name>
    <name type="common">Bdellovibrio stolpii</name>
    <dbReference type="NCBI Taxonomy" id="960"/>
    <lineage>
        <taxon>Bacteria</taxon>
        <taxon>Pseudomonadati</taxon>
        <taxon>Bdellovibrionota</taxon>
        <taxon>Bacteriovoracia</taxon>
        <taxon>Bacteriovoracales</taxon>
        <taxon>Bacteriovoracaceae</taxon>
        <taxon>Bacteriovorax</taxon>
    </lineage>
</organism>
<keyword evidence="3" id="KW-0949">S-adenosyl-L-methionine</keyword>
<gene>
    <name evidence="5" type="ORF">C0V70_06745</name>
</gene>
<dbReference type="InterPro" id="IPR029063">
    <property type="entry name" value="SAM-dependent_MTases_sf"/>
</dbReference>
<evidence type="ECO:0000313" key="6">
    <source>
        <dbReference type="Proteomes" id="UP000235584"/>
    </source>
</evidence>
<dbReference type="GO" id="GO:0008168">
    <property type="term" value="F:methyltransferase activity"/>
    <property type="evidence" value="ECO:0007669"/>
    <property type="project" value="UniProtKB-KW"/>
</dbReference>
<dbReference type="AlphaFoldDB" id="A0A2K9NQK0"/>
<dbReference type="GO" id="GO:0032259">
    <property type="term" value="P:methylation"/>
    <property type="evidence" value="ECO:0007669"/>
    <property type="project" value="UniProtKB-KW"/>
</dbReference>
<dbReference type="PANTHER" id="PTHR42873">
    <property type="entry name" value="RIBOSOMAL RNA LARGE SUBUNIT METHYLTRANSFERASE"/>
    <property type="match status" value="1"/>
</dbReference>
<feature type="domain" description="S-adenosylmethionine-dependent methyltransferase" evidence="4">
    <location>
        <begin position="169"/>
        <end position="353"/>
    </location>
</feature>
<dbReference type="InterPro" id="IPR019614">
    <property type="entry name" value="SAM-dep_methyl-trfase"/>
</dbReference>
<protein>
    <recommendedName>
        <fullName evidence="4">S-adenosylmethionine-dependent methyltransferase domain-containing protein</fullName>
    </recommendedName>
</protein>
<evidence type="ECO:0000256" key="1">
    <source>
        <dbReference type="ARBA" id="ARBA00022603"/>
    </source>
</evidence>
<dbReference type="EMBL" id="CP025704">
    <property type="protein sequence ID" value="AUN97810.1"/>
    <property type="molecule type" value="Genomic_DNA"/>
</dbReference>